<dbReference type="PANTHER" id="PTHR34975:SF2">
    <property type="entry name" value="SPORE GERMINATION PROTEIN A2"/>
    <property type="match status" value="1"/>
</dbReference>
<keyword evidence="4" id="KW-0309">Germination</keyword>
<keyword evidence="6 8" id="KW-1133">Transmembrane helix</keyword>
<gene>
    <name evidence="9" type="ORF">ABID56_001649</name>
</gene>
<evidence type="ECO:0000256" key="4">
    <source>
        <dbReference type="ARBA" id="ARBA00022544"/>
    </source>
</evidence>
<dbReference type="PANTHER" id="PTHR34975">
    <property type="entry name" value="SPORE GERMINATION PROTEIN A2"/>
    <property type="match status" value="1"/>
</dbReference>
<comment type="caution">
    <text evidence="9">The sequence shown here is derived from an EMBL/GenBank/DDBJ whole genome shotgun (WGS) entry which is preliminary data.</text>
</comment>
<reference evidence="9 10" key="1">
    <citation type="submission" date="2024-06" db="EMBL/GenBank/DDBJ databases">
        <title>Genomic Encyclopedia of Type Strains, Phase IV (KMG-IV): sequencing the most valuable type-strain genomes for metagenomic binning, comparative biology and taxonomic classification.</title>
        <authorList>
            <person name="Goeker M."/>
        </authorList>
    </citation>
    <scope>NUCLEOTIDE SEQUENCE [LARGE SCALE GENOMIC DNA]</scope>
    <source>
        <strain evidence="9 10">DSM 23520</strain>
    </source>
</reference>
<keyword evidence="5 8" id="KW-0812">Transmembrane</keyword>
<feature type="transmembrane region" description="Helical" evidence="8">
    <location>
        <begin position="194"/>
        <end position="212"/>
    </location>
</feature>
<sequence length="369" mass="42586">MQEKLNVPNHQKLKAIYLVIVLHTMQIGVGIAGYPRIVFIEVGRDSWIAILIAAATLHIAIACSVYVLNSFQSEDLHGILTQTFGKWFGKLFTLLFIAYIWLMFLSIMLNYVEFVQVFVFPDMTSWFIAACLLVLVLYAVQGGVRVAVGASVVFFFGAIWMLIILIQPIGMIQFDNYFPVFESSPQELLQGALKTSYSLIGFELIWVLYPFIRGRQHVHRYSQWAMAFTILMMMFITMISIGFYSSEQLKGKIWPLLSMIKVVSYPMFERFDIVTVALWMVIVLPNLILLAWMSSFSLKRIFGGQNKYYLYLICLIAFICQFHFDNRYYVNFFTDCVGKAGLFFGFVFPILMVPFAMYHRRKGAKQHAK</sequence>
<feature type="transmembrane region" description="Helical" evidence="8">
    <location>
        <begin position="308"/>
        <end position="324"/>
    </location>
</feature>
<dbReference type="NCBIfam" id="TIGR00912">
    <property type="entry name" value="2A0309"/>
    <property type="match status" value="1"/>
</dbReference>
<feature type="transmembrane region" description="Helical" evidence="8">
    <location>
        <begin position="224"/>
        <end position="244"/>
    </location>
</feature>
<keyword evidence="7 8" id="KW-0472">Membrane</keyword>
<feature type="transmembrane region" description="Helical" evidence="8">
    <location>
        <begin position="15"/>
        <end position="34"/>
    </location>
</feature>
<evidence type="ECO:0000256" key="3">
    <source>
        <dbReference type="ARBA" id="ARBA00022448"/>
    </source>
</evidence>
<comment type="subcellular location">
    <subcellularLocation>
        <location evidence="1">Membrane</location>
        <topology evidence="1">Multi-pass membrane protein</topology>
    </subcellularLocation>
</comment>
<keyword evidence="10" id="KW-1185">Reference proteome</keyword>
<name>A0ABV2KVE4_9BACI</name>
<feature type="transmembrane region" description="Helical" evidence="8">
    <location>
        <begin position="273"/>
        <end position="296"/>
    </location>
</feature>
<evidence type="ECO:0000313" key="9">
    <source>
        <dbReference type="EMBL" id="MET3683554.1"/>
    </source>
</evidence>
<dbReference type="Proteomes" id="UP001549167">
    <property type="component" value="Unassembled WGS sequence"/>
</dbReference>
<dbReference type="InterPro" id="IPR004761">
    <property type="entry name" value="Spore_GerAB"/>
</dbReference>
<feature type="transmembrane region" description="Helical" evidence="8">
    <location>
        <begin position="340"/>
        <end position="359"/>
    </location>
</feature>
<evidence type="ECO:0000256" key="5">
    <source>
        <dbReference type="ARBA" id="ARBA00022692"/>
    </source>
</evidence>
<dbReference type="EMBL" id="JBEPMX010000007">
    <property type="protein sequence ID" value="MET3683554.1"/>
    <property type="molecule type" value="Genomic_DNA"/>
</dbReference>
<keyword evidence="3" id="KW-0813">Transport</keyword>
<evidence type="ECO:0000256" key="6">
    <source>
        <dbReference type="ARBA" id="ARBA00022989"/>
    </source>
</evidence>
<evidence type="ECO:0000256" key="8">
    <source>
        <dbReference type="SAM" id="Phobius"/>
    </source>
</evidence>
<accession>A0ABV2KVE4</accession>
<protein>
    <submittedName>
        <fullName evidence="9">Spore germination protein (Amino acid permease)</fullName>
    </submittedName>
</protein>
<feature type="transmembrane region" description="Helical" evidence="8">
    <location>
        <begin position="46"/>
        <end position="68"/>
    </location>
</feature>
<comment type="similarity">
    <text evidence="2">Belongs to the amino acid-polyamine-organocation (APC) superfamily. Spore germination protein (SGP) (TC 2.A.3.9) family.</text>
</comment>
<feature type="transmembrane region" description="Helical" evidence="8">
    <location>
        <begin position="152"/>
        <end position="174"/>
    </location>
</feature>
<evidence type="ECO:0000313" key="10">
    <source>
        <dbReference type="Proteomes" id="UP001549167"/>
    </source>
</evidence>
<dbReference type="Pfam" id="PF03845">
    <property type="entry name" value="Spore_permease"/>
    <property type="match status" value="1"/>
</dbReference>
<feature type="transmembrane region" description="Helical" evidence="8">
    <location>
        <begin position="123"/>
        <end position="140"/>
    </location>
</feature>
<proteinExistence type="inferred from homology"/>
<evidence type="ECO:0000256" key="1">
    <source>
        <dbReference type="ARBA" id="ARBA00004141"/>
    </source>
</evidence>
<dbReference type="RefSeq" id="WP_354220118.1">
    <property type="nucleotide sequence ID" value="NZ_JBEPMX010000007.1"/>
</dbReference>
<feature type="transmembrane region" description="Helical" evidence="8">
    <location>
        <begin position="88"/>
        <end position="111"/>
    </location>
</feature>
<evidence type="ECO:0000256" key="2">
    <source>
        <dbReference type="ARBA" id="ARBA00007998"/>
    </source>
</evidence>
<evidence type="ECO:0000256" key="7">
    <source>
        <dbReference type="ARBA" id="ARBA00023136"/>
    </source>
</evidence>
<organism evidence="9 10">
    <name type="scientific">Alkalibacillus flavidus</name>
    <dbReference type="NCBI Taxonomy" id="546021"/>
    <lineage>
        <taxon>Bacteria</taxon>
        <taxon>Bacillati</taxon>
        <taxon>Bacillota</taxon>
        <taxon>Bacilli</taxon>
        <taxon>Bacillales</taxon>
        <taxon>Bacillaceae</taxon>
        <taxon>Alkalibacillus</taxon>
    </lineage>
</organism>